<evidence type="ECO:0000313" key="3">
    <source>
        <dbReference type="EMBL" id="EFY87913.1"/>
    </source>
</evidence>
<evidence type="ECO:0000313" key="4">
    <source>
        <dbReference type="Proteomes" id="UP000002499"/>
    </source>
</evidence>
<name>E9E842_METAQ</name>
<evidence type="ECO:0000259" key="2">
    <source>
        <dbReference type="PROSITE" id="PS51391"/>
    </source>
</evidence>
<protein>
    <recommendedName>
        <fullName evidence="2">CID domain-containing protein</fullName>
    </recommendedName>
</protein>
<dbReference type="EMBL" id="GL698519">
    <property type="protein sequence ID" value="EFY87913.1"/>
    <property type="molecule type" value="Genomic_DNA"/>
</dbReference>
<dbReference type="Proteomes" id="UP000002499">
    <property type="component" value="Unassembled WGS sequence"/>
</dbReference>
<feature type="compositionally biased region" description="Low complexity" evidence="1">
    <location>
        <begin position="49"/>
        <end position="63"/>
    </location>
</feature>
<dbReference type="InterPro" id="IPR008942">
    <property type="entry name" value="ENTH_VHS"/>
</dbReference>
<dbReference type="STRING" id="655827.E9E842"/>
<evidence type="ECO:0000256" key="1">
    <source>
        <dbReference type="SAM" id="MobiDB-lite"/>
    </source>
</evidence>
<dbReference type="GO" id="GO:0006874">
    <property type="term" value="P:intracellular calcium ion homeostasis"/>
    <property type="evidence" value="ECO:0007669"/>
    <property type="project" value="TreeGrafter"/>
</dbReference>
<dbReference type="Gene3D" id="1.25.40.90">
    <property type="match status" value="1"/>
</dbReference>
<dbReference type="InterPro" id="IPR006569">
    <property type="entry name" value="CID_dom"/>
</dbReference>
<dbReference type="PANTHER" id="PTHR12323:SF0">
    <property type="entry name" value="CALCIUM HOMEOSTASIS ENDOPLASMIC RETICULUM PROTEIN"/>
    <property type="match status" value="1"/>
</dbReference>
<dbReference type="GeneID" id="19250351"/>
<reference evidence="3 4" key="1">
    <citation type="journal article" date="2011" name="PLoS Genet.">
        <title>Genome sequencing and comparative transcriptomics of the model entomopathogenic fungi Metarhizium anisopliae and M. acridum.</title>
        <authorList>
            <person name="Gao Q."/>
            <person name="Jin K."/>
            <person name="Ying S.H."/>
            <person name="Zhang Y."/>
            <person name="Xiao G."/>
            <person name="Shang Y."/>
            <person name="Duan Z."/>
            <person name="Hu X."/>
            <person name="Xie X.Q."/>
            <person name="Zhou G."/>
            <person name="Peng G."/>
            <person name="Luo Z."/>
            <person name="Huang W."/>
            <person name="Wang B."/>
            <person name="Fang W."/>
            <person name="Wang S."/>
            <person name="Zhong Y."/>
            <person name="Ma L.J."/>
            <person name="St Leger R.J."/>
            <person name="Zhao G.P."/>
            <person name="Pei Y."/>
            <person name="Feng M.G."/>
            <person name="Xia Y."/>
            <person name="Wang C."/>
        </authorList>
    </citation>
    <scope>NUCLEOTIDE SEQUENCE [LARGE SCALE GENOMIC DNA]</scope>
    <source>
        <strain evidence="3 4">CQMa 102</strain>
    </source>
</reference>
<keyword evidence="4" id="KW-1185">Reference proteome</keyword>
<dbReference type="PROSITE" id="PS51391">
    <property type="entry name" value="CID"/>
    <property type="match status" value="1"/>
</dbReference>
<dbReference type="GO" id="GO:0048471">
    <property type="term" value="C:perinuclear region of cytoplasm"/>
    <property type="evidence" value="ECO:0007669"/>
    <property type="project" value="TreeGrafter"/>
</dbReference>
<feature type="compositionally biased region" description="Low complexity" evidence="1">
    <location>
        <begin position="397"/>
        <end position="406"/>
    </location>
</feature>
<feature type="region of interest" description="Disordered" evidence="1">
    <location>
        <begin position="375"/>
        <end position="407"/>
    </location>
</feature>
<dbReference type="PANTHER" id="PTHR12323">
    <property type="entry name" value="SR-RELATED CTD ASSOCIATED FACTOR 6"/>
    <property type="match status" value="1"/>
</dbReference>
<dbReference type="OrthoDB" id="21470at2759"/>
<dbReference type="AlphaFoldDB" id="E9E842"/>
<feature type="region of interest" description="Disordered" evidence="1">
    <location>
        <begin position="45"/>
        <end position="66"/>
    </location>
</feature>
<feature type="domain" description="CID" evidence="2">
    <location>
        <begin position="91"/>
        <end position="240"/>
    </location>
</feature>
<dbReference type="Pfam" id="PF04818">
    <property type="entry name" value="CID"/>
    <property type="match status" value="1"/>
</dbReference>
<proteinExistence type="predicted"/>
<gene>
    <name evidence="3" type="ORF">MAC_06040</name>
</gene>
<dbReference type="HOGENOM" id="CLU_021915_1_0_1"/>
<accession>E9E842</accession>
<dbReference type="KEGG" id="maw:19250351"/>
<sequence>MIKPQSFATPRLLQLVSGHAPQTTAPLVKLSSSYNTKITIKELPARNIPSQASSSTSPSTNPPRAMATPELTIAKAALSASLFRADPASISRPSVDTFFQQVASTLTQCSRPNVQTCKDYILSNIIHSSGRSTALAKYLVALSNAQVDDATHPRPSTKRRRLHVLYIVNDVLHHAARQGNQDFRATVEAYLPPLISAAASFEKCPKHIKKLQDLVFIWKSKQYASDAVIPKLQEAIAGSSVSAAPEPVNTSLKLAKETPFTMPSFHGDASTAWYDLPAATWLPHLVPNSTKPMLPDLIRPIQLAPGPADKVVTAAVKALLSDAERIFSHDRRPDDDSHIDVNEMGEKIVLDEVTGEVIGGETYYGWSRRFCERMKDRKQGKQRGRSKSPSSARVAFQKPKPQPQQKLHPAVSLALTLALTLTLTLTLAITNPQPPQILQQQSPSRLSETISPANCQPQYAIQYAHTPPTGRIHRSLAAAASSPSSTRLDARSYLCSSDDGKFNNNMVHTVQNKNAQHR</sequence>
<organism evidence="4">
    <name type="scientific">Metarhizium acridum (strain CQMa 102)</name>
    <dbReference type="NCBI Taxonomy" id="655827"/>
    <lineage>
        <taxon>Eukaryota</taxon>
        <taxon>Fungi</taxon>
        <taxon>Dikarya</taxon>
        <taxon>Ascomycota</taxon>
        <taxon>Pezizomycotina</taxon>
        <taxon>Sordariomycetes</taxon>
        <taxon>Hypocreomycetidae</taxon>
        <taxon>Hypocreales</taxon>
        <taxon>Clavicipitaceae</taxon>
        <taxon>Metarhizium</taxon>
    </lineage>
</organism>
<dbReference type="eggNOG" id="KOG4368">
    <property type="taxonomic scope" value="Eukaryota"/>
</dbReference>
<dbReference type="InParanoid" id="E9E842"/>